<evidence type="ECO:0000313" key="3">
    <source>
        <dbReference type="EMBL" id="MFC4304510.1"/>
    </source>
</evidence>
<protein>
    <submittedName>
        <fullName evidence="3">MarR family winged helix-turn-helix transcriptional regulator</fullName>
    </submittedName>
</protein>
<comment type="caution">
    <text evidence="3">The sequence shown here is derived from an EMBL/GenBank/DDBJ whole genome shotgun (WGS) entry which is preliminary data.</text>
</comment>
<accession>A0ABV8SB37</accession>
<evidence type="ECO:0000259" key="2">
    <source>
        <dbReference type="PROSITE" id="PS50995"/>
    </source>
</evidence>
<dbReference type="Pfam" id="PF12802">
    <property type="entry name" value="MarR_2"/>
    <property type="match status" value="1"/>
</dbReference>
<reference evidence="4" key="1">
    <citation type="journal article" date="2019" name="Int. J. Syst. Evol. Microbiol.">
        <title>The Global Catalogue of Microorganisms (GCM) 10K type strain sequencing project: providing services to taxonomists for standard genome sequencing and annotation.</title>
        <authorList>
            <consortium name="The Broad Institute Genomics Platform"/>
            <consortium name="The Broad Institute Genome Sequencing Center for Infectious Disease"/>
            <person name="Wu L."/>
            <person name="Ma J."/>
        </authorList>
    </citation>
    <scope>NUCLEOTIDE SEQUENCE [LARGE SCALE GENOMIC DNA]</scope>
    <source>
        <strain evidence="4">CGMCC 4.1641</strain>
    </source>
</reference>
<evidence type="ECO:0000313" key="4">
    <source>
        <dbReference type="Proteomes" id="UP001595755"/>
    </source>
</evidence>
<dbReference type="Gene3D" id="1.10.10.10">
    <property type="entry name" value="Winged helix-like DNA-binding domain superfamily/Winged helix DNA-binding domain"/>
    <property type="match status" value="1"/>
</dbReference>
<feature type="domain" description="HTH marR-type" evidence="2">
    <location>
        <begin position="7"/>
        <end position="136"/>
    </location>
</feature>
<sequence>MEKERLPKQVYEQLALFRYRIRKFIRFSEEAARSKGITPQHHQLMLSIMGFPDRDFATPTELAERLQVTPHSCVELIKRCEELGLVRRFPNPQDGRSTYIGLTESAMKALEELSEIHRDELKRAGLLDFEAADRHS</sequence>
<dbReference type="SMART" id="SM00347">
    <property type="entry name" value="HTH_MARR"/>
    <property type="match status" value="1"/>
</dbReference>
<evidence type="ECO:0000256" key="1">
    <source>
        <dbReference type="ARBA" id="ARBA00023125"/>
    </source>
</evidence>
<dbReference type="PRINTS" id="PR00598">
    <property type="entry name" value="HTHMARR"/>
</dbReference>
<dbReference type="Proteomes" id="UP001595755">
    <property type="component" value="Unassembled WGS sequence"/>
</dbReference>
<dbReference type="PANTHER" id="PTHR33164:SF43">
    <property type="entry name" value="HTH-TYPE TRANSCRIPTIONAL REPRESSOR YETL"/>
    <property type="match status" value="1"/>
</dbReference>
<dbReference type="RefSeq" id="WP_204605985.1">
    <property type="nucleotide sequence ID" value="NZ_JBHSED010000025.1"/>
</dbReference>
<name>A0ABV8SB37_9BACL</name>
<gene>
    <name evidence="3" type="ORF">ACFO1S_13865</name>
</gene>
<dbReference type="InterPro" id="IPR036388">
    <property type="entry name" value="WH-like_DNA-bd_sf"/>
</dbReference>
<proteinExistence type="predicted"/>
<organism evidence="3 4">
    <name type="scientific">Cohnella boryungensis</name>
    <dbReference type="NCBI Taxonomy" id="768479"/>
    <lineage>
        <taxon>Bacteria</taxon>
        <taxon>Bacillati</taxon>
        <taxon>Bacillota</taxon>
        <taxon>Bacilli</taxon>
        <taxon>Bacillales</taxon>
        <taxon>Paenibacillaceae</taxon>
        <taxon>Cohnella</taxon>
    </lineage>
</organism>
<dbReference type="PROSITE" id="PS50995">
    <property type="entry name" value="HTH_MARR_2"/>
    <property type="match status" value="1"/>
</dbReference>
<dbReference type="EMBL" id="JBHSED010000025">
    <property type="protein sequence ID" value="MFC4304510.1"/>
    <property type="molecule type" value="Genomic_DNA"/>
</dbReference>
<keyword evidence="4" id="KW-1185">Reference proteome</keyword>
<dbReference type="InterPro" id="IPR036390">
    <property type="entry name" value="WH_DNA-bd_sf"/>
</dbReference>
<dbReference type="SUPFAM" id="SSF46785">
    <property type="entry name" value="Winged helix' DNA-binding domain"/>
    <property type="match status" value="1"/>
</dbReference>
<keyword evidence="1" id="KW-0238">DNA-binding</keyword>
<dbReference type="PANTHER" id="PTHR33164">
    <property type="entry name" value="TRANSCRIPTIONAL REGULATOR, MARR FAMILY"/>
    <property type="match status" value="1"/>
</dbReference>
<dbReference type="InterPro" id="IPR000835">
    <property type="entry name" value="HTH_MarR-typ"/>
</dbReference>
<dbReference type="InterPro" id="IPR039422">
    <property type="entry name" value="MarR/SlyA-like"/>
</dbReference>